<feature type="region of interest" description="Disordered" evidence="1">
    <location>
        <begin position="47"/>
        <end position="84"/>
    </location>
</feature>
<evidence type="ECO:0000256" key="1">
    <source>
        <dbReference type="SAM" id="MobiDB-lite"/>
    </source>
</evidence>
<feature type="region of interest" description="Disordered" evidence="1">
    <location>
        <begin position="131"/>
        <end position="163"/>
    </location>
</feature>
<dbReference type="Proteomes" id="UP000813385">
    <property type="component" value="Unassembled WGS sequence"/>
</dbReference>
<dbReference type="EMBL" id="JAGPXD010000004">
    <property type="protein sequence ID" value="KAH7358213.1"/>
    <property type="molecule type" value="Genomic_DNA"/>
</dbReference>
<protein>
    <submittedName>
        <fullName evidence="2">Uncharacterized protein</fullName>
    </submittedName>
</protein>
<feature type="compositionally biased region" description="Polar residues" evidence="1">
    <location>
        <begin position="49"/>
        <end position="69"/>
    </location>
</feature>
<comment type="caution">
    <text evidence="2">The sequence shown here is derived from an EMBL/GenBank/DDBJ whole genome shotgun (WGS) entry which is preliminary data.</text>
</comment>
<dbReference type="AlphaFoldDB" id="A0A8K0TGV5"/>
<accession>A0A8K0TGV5</accession>
<reference evidence="2" key="1">
    <citation type="journal article" date="2021" name="Nat. Commun.">
        <title>Genetic determinants of endophytism in the Arabidopsis root mycobiome.</title>
        <authorList>
            <person name="Mesny F."/>
            <person name="Miyauchi S."/>
            <person name="Thiergart T."/>
            <person name="Pickel B."/>
            <person name="Atanasova L."/>
            <person name="Karlsson M."/>
            <person name="Huettel B."/>
            <person name="Barry K.W."/>
            <person name="Haridas S."/>
            <person name="Chen C."/>
            <person name="Bauer D."/>
            <person name="Andreopoulos W."/>
            <person name="Pangilinan J."/>
            <person name="LaButti K."/>
            <person name="Riley R."/>
            <person name="Lipzen A."/>
            <person name="Clum A."/>
            <person name="Drula E."/>
            <person name="Henrissat B."/>
            <person name="Kohler A."/>
            <person name="Grigoriev I.V."/>
            <person name="Martin F.M."/>
            <person name="Hacquard S."/>
        </authorList>
    </citation>
    <scope>NUCLEOTIDE SEQUENCE</scope>
    <source>
        <strain evidence="2">MPI-CAGE-AT-0016</strain>
    </source>
</reference>
<proteinExistence type="predicted"/>
<evidence type="ECO:0000313" key="2">
    <source>
        <dbReference type="EMBL" id="KAH7358213.1"/>
    </source>
</evidence>
<evidence type="ECO:0000313" key="3">
    <source>
        <dbReference type="Proteomes" id="UP000813385"/>
    </source>
</evidence>
<sequence length="163" mass="18695">MPKWPAPLHRRRLSHSQCHSSTLTSASHWASGLHRGTASVLGRRAHRVPTSTDHLSKQRQSAPQSSMASTIADPVCLSPKRPSPGQRVVVTRATWNTNDWPSRLRWQLSDIHPSSLMLAIKHLARREFPSSRLREQMHQGTTNWTREDSPRLQHRRPWFSSRP</sequence>
<name>A0A8K0TGV5_9PEZI</name>
<keyword evidence="3" id="KW-1185">Reference proteome</keyword>
<gene>
    <name evidence="2" type="ORF">B0T11DRAFT_283980</name>
</gene>
<organism evidence="2 3">
    <name type="scientific">Plectosphaerella cucumerina</name>
    <dbReference type="NCBI Taxonomy" id="40658"/>
    <lineage>
        <taxon>Eukaryota</taxon>
        <taxon>Fungi</taxon>
        <taxon>Dikarya</taxon>
        <taxon>Ascomycota</taxon>
        <taxon>Pezizomycotina</taxon>
        <taxon>Sordariomycetes</taxon>
        <taxon>Hypocreomycetidae</taxon>
        <taxon>Glomerellales</taxon>
        <taxon>Plectosphaerellaceae</taxon>
        <taxon>Plectosphaerella</taxon>
    </lineage>
</organism>